<protein>
    <submittedName>
        <fullName evidence="1">Uncharacterized protein</fullName>
    </submittedName>
</protein>
<proteinExistence type="predicted"/>
<reference evidence="1" key="1">
    <citation type="journal article" date="2020" name="Microb. Genom.">
        <title>Genetic diversity of clinical and environmental Mucorales isolates obtained from an investigation of mucormycosis cases among solid organ transplant recipients.</title>
        <authorList>
            <person name="Nguyen M.H."/>
            <person name="Kaul D."/>
            <person name="Muto C."/>
            <person name="Cheng S.J."/>
            <person name="Richter R.A."/>
            <person name="Bruno V.M."/>
            <person name="Liu G."/>
            <person name="Beyhan S."/>
            <person name="Sundermann A.J."/>
            <person name="Mounaud S."/>
            <person name="Pasculle A.W."/>
            <person name="Nierman W.C."/>
            <person name="Driscoll E."/>
            <person name="Cumbie R."/>
            <person name="Clancy C.J."/>
            <person name="Dupont C.L."/>
        </authorList>
    </citation>
    <scope>NUCLEOTIDE SEQUENCE</scope>
    <source>
        <strain evidence="1">GL16</strain>
    </source>
</reference>
<dbReference type="Proteomes" id="UP000717996">
    <property type="component" value="Unassembled WGS sequence"/>
</dbReference>
<gene>
    <name evidence="1" type="ORF">G6F51_014439</name>
</gene>
<accession>A0A9P6XMG2</accession>
<evidence type="ECO:0000313" key="1">
    <source>
        <dbReference type="EMBL" id="KAG1524325.1"/>
    </source>
</evidence>
<dbReference type="AlphaFoldDB" id="A0A9P6XMG2"/>
<organism evidence="1 2">
    <name type="scientific">Rhizopus oryzae</name>
    <name type="common">Mucormycosis agent</name>
    <name type="synonym">Rhizopus arrhizus var. delemar</name>
    <dbReference type="NCBI Taxonomy" id="64495"/>
    <lineage>
        <taxon>Eukaryota</taxon>
        <taxon>Fungi</taxon>
        <taxon>Fungi incertae sedis</taxon>
        <taxon>Mucoromycota</taxon>
        <taxon>Mucoromycotina</taxon>
        <taxon>Mucoromycetes</taxon>
        <taxon>Mucorales</taxon>
        <taxon>Mucorineae</taxon>
        <taxon>Rhizopodaceae</taxon>
        <taxon>Rhizopus</taxon>
    </lineage>
</organism>
<comment type="caution">
    <text evidence="1">The sequence shown here is derived from an EMBL/GenBank/DDBJ whole genome shotgun (WGS) entry which is preliminary data.</text>
</comment>
<sequence length="111" mass="12360">MIHAASQNIEGSELNEKYLLPWSDAPQTVFSGLNLLLSDQVPAERRAKAIDRLKAYAGLQPGGTAFTTLARQRYEERLKDSTLLQPTKIEVQQSLDNVETYITGPESLLKT</sequence>
<dbReference type="EMBL" id="JAANIT010010395">
    <property type="protein sequence ID" value="KAG1524325.1"/>
    <property type="molecule type" value="Genomic_DNA"/>
</dbReference>
<name>A0A9P6XMG2_RHIOR</name>
<evidence type="ECO:0000313" key="2">
    <source>
        <dbReference type="Proteomes" id="UP000717996"/>
    </source>
</evidence>